<dbReference type="Pfam" id="PF13087">
    <property type="entry name" value="AAA_12"/>
    <property type="match status" value="1"/>
</dbReference>
<dbReference type="SUPFAM" id="SSF52540">
    <property type="entry name" value="P-loop containing nucleoside triphosphate hydrolases"/>
    <property type="match status" value="1"/>
</dbReference>
<evidence type="ECO:0000259" key="1">
    <source>
        <dbReference type="Pfam" id="PF13087"/>
    </source>
</evidence>
<dbReference type="PANTHER" id="PTHR10887:SF495">
    <property type="entry name" value="HELICASE SENATAXIN ISOFORM X1-RELATED"/>
    <property type="match status" value="1"/>
</dbReference>
<proteinExistence type="predicted"/>
<dbReference type="InterPro" id="IPR045055">
    <property type="entry name" value="DNA2/NAM7-like"/>
</dbReference>
<dbReference type="PANTHER" id="PTHR10887">
    <property type="entry name" value="DNA2/NAM7 HELICASE FAMILY"/>
    <property type="match status" value="1"/>
</dbReference>
<dbReference type="AlphaFoldDB" id="A0A2G8Y1L7"/>
<feature type="domain" description="DNA2/NAM7 helicase-like C-terminal" evidence="1">
    <location>
        <begin position="9"/>
        <end position="66"/>
    </location>
</feature>
<dbReference type="VEuPathDB" id="ToxoDB:TGCOUG_393230"/>
<sequence length="117" mass="13008">MHPRTAPSDKVLLSTVDSFQGGEKDYIIFTCVRSNPAGAVGFLADWRRLNVAFSRARKGLIVIGHSVTLRQDPTLDVRQASEGAVQNQPPMRPSYFEENRNQLDFPPIYIPDAHANG</sequence>
<evidence type="ECO:0000313" key="3">
    <source>
        <dbReference type="Proteomes" id="UP000236343"/>
    </source>
</evidence>
<dbReference type="InterPro" id="IPR047187">
    <property type="entry name" value="SF1_C_Upf1"/>
</dbReference>
<dbReference type="InterPro" id="IPR041679">
    <property type="entry name" value="DNA2/NAM7-like_C"/>
</dbReference>
<dbReference type="InterPro" id="IPR027417">
    <property type="entry name" value="P-loop_NTPase"/>
</dbReference>
<accession>A0A2G8Y1L7</accession>
<name>A0A2G8Y1L7_TOXGO</name>
<gene>
    <name evidence="2" type="ORF">TGCOUG_393230</name>
</gene>
<dbReference type="EMBL" id="AGQR02001672">
    <property type="protein sequence ID" value="PIM01142.1"/>
    <property type="molecule type" value="Genomic_DNA"/>
</dbReference>
<comment type="caution">
    <text evidence="2">The sequence shown here is derived from an EMBL/GenBank/DDBJ whole genome shotgun (WGS) entry which is preliminary data.</text>
</comment>
<dbReference type="Proteomes" id="UP000236343">
    <property type="component" value="Unassembled WGS sequence"/>
</dbReference>
<reference evidence="2 3" key="1">
    <citation type="journal article" date="2016" name="Nat. Commun.">
        <title>Local admixture of amplified and diversified secreted pathogenesis determinants shapes mosaic Toxoplasma gondii genomes.</title>
        <authorList>
            <person name="Lorenzi H."/>
            <person name="Khan A."/>
            <person name="Behnke M.S."/>
            <person name="Namasivayam S."/>
            <person name="Swapna L.S."/>
            <person name="Hadjithomas M."/>
            <person name="Karamycheva S."/>
            <person name="Pinney D."/>
            <person name="Brunk B.P."/>
            <person name="Ajioka J.W."/>
            <person name="Ajzenberg D."/>
            <person name="Boothroyd J.C."/>
            <person name="Boyle J.P."/>
            <person name="Darde M.L."/>
            <person name="Diaz-Miranda M.A."/>
            <person name="Dubey J.P."/>
            <person name="Fritz H.M."/>
            <person name="Gennari S.M."/>
            <person name="Gregory B.D."/>
            <person name="Kim K."/>
            <person name="Saeij J.P."/>
            <person name="Su C."/>
            <person name="White M.W."/>
            <person name="Zhu X.Q."/>
            <person name="Howe D.K."/>
            <person name="Rosenthal B.M."/>
            <person name="Grigg M.E."/>
            <person name="Parkinson J."/>
            <person name="Liu L."/>
            <person name="Kissinger J.C."/>
            <person name="Roos D.S."/>
            <person name="Sibley L.D."/>
        </authorList>
    </citation>
    <scope>NUCLEOTIDE SEQUENCE [LARGE SCALE GENOMIC DNA]</scope>
    <source>
        <strain evidence="2 3">COUG</strain>
    </source>
</reference>
<evidence type="ECO:0000313" key="2">
    <source>
        <dbReference type="EMBL" id="PIM01142.1"/>
    </source>
</evidence>
<dbReference type="CDD" id="cd18808">
    <property type="entry name" value="SF1_C_Upf1"/>
    <property type="match status" value="1"/>
</dbReference>
<dbReference type="Gene3D" id="3.40.50.300">
    <property type="entry name" value="P-loop containing nucleotide triphosphate hydrolases"/>
    <property type="match status" value="1"/>
</dbReference>
<protein>
    <submittedName>
        <fullName evidence="2">AAA domain protein</fullName>
    </submittedName>
</protein>
<organism evidence="2 3">
    <name type="scientific">Toxoplasma gondii COUG</name>
    <dbReference type="NCBI Taxonomy" id="1074873"/>
    <lineage>
        <taxon>Eukaryota</taxon>
        <taxon>Sar</taxon>
        <taxon>Alveolata</taxon>
        <taxon>Apicomplexa</taxon>
        <taxon>Conoidasida</taxon>
        <taxon>Coccidia</taxon>
        <taxon>Eucoccidiorida</taxon>
        <taxon>Eimeriorina</taxon>
        <taxon>Sarcocystidae</taxon>
        <taxon>Toxoplasma</taxon>
    </lineage>
</organism>